<reference evidence="2 3" key="1">
    <citation type="submission" date="2021-01" db="EMBL/GenBank/DDBJ databases">
        <title>Whole genome shotgun sequence of Catellatospora citrea NBRC 14495.</title>
        <authorList>
            <person name="Komaki H."/>
            <person name="Tamura T."/>
        </authorList>
    </citation>
    <scope>NUCLEOTIDE SEQUENCE [LARGE SCALE GENOMIC DNA]</scope>
    <source>
        <strain evidence="2 3">NBRC 14495</strain>
    </source>
</reference>
<organism evidence="2 3">
    <name type="scientific">Catellatospora citrea</name>
    <dbReference type="NCBI Taxonomy" id="53366"/>
    <lineage>
        <taxon>Bacteria</taxon>
        <taxon>Bacillati</taxon>
        <taxon>Actinomycetota</taxon>
        <taxon>Actinomycetes</taxon>
        <taxon>Micromonosporales</taxon>
        <taxon>Micromonosporaceae</taxon>
        <taxon>Catellatospora</taxon>
    </lineage>
</organism>
<accession>A0A8J3KF60</accession>
<feature type="transmembrane region" description="Helical" evidence="1">
    <location>
        <begin position="16"/>
        <end position="37"/>
    </location>
</feature>
<evidence type="ECO:0000313" key="3">
    <source>
        <dbReference type="Proteomes" id="UP000659904"/>
    </source>
</evidence>
<dbReference type="EMBL" id="BONH01000017">
    <property type="protein sequence ID" value="GIF98926.1"/>
    <property type="molecule type" value="Genomic_DNA"/>
</dbReference>
<comment type="caution">
    <text evidence="2">The sequence shown here is derived from an EMBL/GenBank/DDBJ whole genome shotgun (WGS) entry which is preliminary data.</text>
</comment>
<keyword evidence="1" id="KW-0472">Membrane</keyword>
<keyword evidence="1" id="KW-0812">Transmembrane</keyword>
<proteinExistence type="predicted"/>
<evidence type="ECO:0000256" key="1">
    <source>
        <dbReference type="SAM" id="Phobius"/>
    </source>
</evidence>
<dbReference type="AlphaFoldDB" id="A0A8J3KF60"/>
<sequence length="81" mass="8629">MIAGGFALNRHGDGGAAIGAVAGMCGLLAGIAVFMRSRELDNGGTHAIRERHRNWRRWRTIGVGLAFAVAFTPLGWWLAAP</sequence>
<dbReference type="Proteomes" id="UP000659904">
    <property type="component" value="Unassembled WGS sequence"/>
</dbReference>
<evidence type="ECO:0000313" key="2">
    <source>
        <dbReference type="EMBL" id="GIF98926.1"/>
    </source>
</evidence>
<protein>
    <submittedName>
        <fullName evidence="2">Uncharacterized protein</fullName>
    </submittedName>
</protein>
<gene>
    <name evidence="2" type="ORF">Cci01nite_40200</name>
</gene>
<name>A0A8J3KF60_9ACTN</name>
<feature type="transmembrane region" description="Helical" evidence="1">
    <location>
        <begin position="58"/>
        <end position="79"/>
    </location>
</feature>
<keyword evidence="3" id="KW-1185">Reference proteome</keyword>
<keyword evidence="1" id="KW-1133">Transmembrane helix</keyword>